<dbReference type="Gene3D" id="3.40.50.200">
    <property type="entry name" value="Peptidase S8/S53 domain"/>
    <property type="match status" value="1"/>
</dbReference>
<feature type="active site" description="Charge relay system" evidence="5">
    <location>
        <position position="148"/>
    </location>
</feature>
<dbReference type="RefSeq" id="WP_260073636.1">
    <property type="nucleotide sequence ID" value="NZ_JALXMO010000039.1"/>
</dbReference>
<evidence type="ECO:0000256" key="1">
    <source>
        <dbReference type="ARBA" id="ARBA00011073"/>
    </source>
</evidence>
<keyword evidence="2 5" id="KW-0645">Protease</keyword>
<dbReference type="PANTHER" id="PTHR43806">
    <property type="entry name" value="PEPTIDASE S8"/>
    <property type="match status" value="1"/>
</dbReference>
<gene>
    <name evidence="9" type="ORF">M3B43_10640</name>
</gene>
<dbReference type="InterPro" id="IPR015500">
    <property type="entry name" value="Peptidase_S8_subtilisin-rel"/>
</dbReference>
<keyword evidence="4 5" id="KW-0720">Serine protease</keyword>
<evidence type="ECO:0000313" key="9">
    <source>
        <dbReference type="EMBL" id="MCT1607765.1"/>
    </source>
</evidence>
<keyword evidence="3 5" id="KW-0378">Hydrolase</keyword>
<sequence>MISFDTADEEVRHREAPGLLHTEGFSTDIYFPRLGIGVVEDEPERLEAFRGRCAAQQRPMQYFPELTYYAINAGADRDGGASPGAGEFTWGLEAVQIRRAVQTGVAGAGVRVAVLDTGFDTSHPDFADRSVVVESFITGQGPQDVHGHGTHCIGTACGPWHPAAGAVQSPGYGVASEAEIYSAKVLGDDGAGSDTSILAGIDWALQNDCQVISMSLGADVPQVHPPYVTAGRRALEQGAVMIAAAGNNAHRSAGDHGFVGAPANSPYVMAVAAVDEQLRIADFSARSLPHEGGEIDIAAPGVEIYSAWPTPQHYQSISGTSMAAPHVSGIAAVIAGASGLRGQELRDALISAAVPIQGAAAEDVGAGLAAVPANLVSESPTTGGGMAGAGVPGTGTAEAGTAEAGTAEPQHWVITVDDEHLSHIDDVVAQLQEAGLVVEKVLRSLGQVTGYTEGASVQSDEVSGTHRLSAVSGVASIDGAQRHSVAPPDAEVQ</sequence>
<name>A0ABT2HSU2_9MICC</name>
<evidence type="ECO:0000259" key="8">
    <source>
        <dbReference type="Pfam" id="PF00082"/>
    </source>
</evidence>
<feature type="active site" description="Charge relay system" evidence="5">
    <location>
        <position position="321"/>
    </location>
</feature>
<evidence type="ECO:0000256" key="3">
    <source>
        <dbReference type="ARBA" id="ARBA00022801"/>
    </source>
</evidence>
<protein>
    <submittedName>
        <fullName evidence="9">S8 family serine peptidase</fullName>
    </submittedName>
</protein>
<dbReference type="PANTHER" id="PTHR43806:SF11">
    <property type="entry name" value="CEREVISIN-RELATED"/>
    <property type="match status" value="1"/>
</dbReference>
<accession>A0ABT2HSU2</accession>
<dbReference type="InterPro" id="IPR023828">
    <property type="entry name" value="Peptidase_S8_Ser-AS"/>
</dbReference>
<evidence type="ECO:0000256" key="6">
    <source>
        <dbReference type="RuleBase" id="RU003355"/>
    </source>
</evidence>
<dbReference type="InterPro" id="IPR000209">
    <property type="entry name" value="Peptidase_S8/S53_dom"/>
</dbReference>
<evidence type="ECO:0000256" key="2">
    <source>
        <dbReference type="ARBA" id="ARBA00022670"/>
    </source>
</evidence>
<dbReference type="PROSITE" id="PS00138">
    <property type="entry name" value="SUBTILASE_SER"/>
    <property type="match status" value="1"/>
</dbReference>
<dbReference type="PRINTS" id="PR00723">
    <property type="entry name" value="SUBTILISIN"/>
</dbReference>
<comment type="caution">
    <text evidence="9">The sequence shown here is derived from an EMBL/GenBank/DDBJ whole genome shotgun (WGS) entry which is preliminary data.</text>
</comment>
<organism evidence="9 10">
    <name type="scientific">Nesterenkonia massiliensis</name>
    <dbReference type="NCBI Taxonomy" id="1232429"/>
    <lineage>
        <taxon>Bacteria</taxon>
        <taxon>Bacillati</taxon>
        <taxon>Actinomycetota</taxon>
        <taxon>Actinomycetes</taxon>
        <taxon>Micrococcales</taxon>
        <taxon>Micrococcaceae</taxon>
        <taxon>Nesterenkonia</taxon>
    </lineage>
</organism>
<feature type="domain" description="Peptidase S8/S53" evidence="8">
    <location>
        <begin position="107"/>
        <end position="354"/>
    </location>
</feature>
<evidence type="ECO:0000256" key="7">
    <source>
        <dbReference type="SAM" id="MobiDB-lite"/>
    </source>
</evidence>
<feature type="active site" description="Charge relay system" evidence="5">
    <location>
        <position position="116"/>
    </location>
</feature>
<dbReference type="InterPro" id="IPR023827">
    <property type="entry name" value="Peptidase_S8_Asp-AS"/>
</dbReference>
<dbReference type="EMBL" id="JALXMO010000039">
    <property type="protein sequence ID" value="MCT1607765.1"/>
    <property type="molecule type" value="Genomic_DNA"/>
</dbReference>
<dbReference type="PROSITE" id="PS51892">
    <property type="entry name" value="SUBTILASE"/>
    <property type="match status" value="1"/>
</dbReference>
<feature type="compositionally biased region" description="Low complexity" evidence="7">
    <location>
        <begin position="394"/>
        <end position="406"/>
    </location>
</feature>
<evidence type="ECO:0000313" key="10">
    <source>
        <dbReference type="Proteomes" id="UP001205046"/>
    </source>
</evidence>
<dbReference type="PROSITE" id="PS00136">
    <property type="entry name" value="SUBTILASE_ASP"/>
    <property type="match status" value="1"/>
</dbReference>
<reference evidence="9 10" key="1">
    <citation type="submission" date="2022-04" db="EMBL/GenBank/DDBJ databases">
        <title>Human microbiome associated bacterial genomes.</title>
        <authorList>
            <person name="Sandstrom S."/>
            <person name="Salamzade R."/>
            <person name="Kalan L.R."/>
        </authorList>
    </citation>
    <scope>NUCLEOTIDE SEQUENCE [LARGE SCALE GENOMIC DNA]</scope>
    <source>
        <strain evidence="10">p3-SID767</strain>
    </source>
</reference>
<comment type="similarity">
    <text evidence="1 5 6">Belongs to the peptidase S8 family.</text>
</comment>
<evidence type="ECO:0000256" key="5">
    <source>
        <dbReference type="PROSITE-ProRule" id="PRU01240"/>
    </source>
</evidence>
<dbReference type="InterPro" id="IPR050131">
    <property type="entry name" value="Peptidase_S8_subtilisin-like"/>
</dbReference>
<feature type="compositionally biased region" description="Gly residues" evidence="7">
    <location>
        <begin position="382"/>
        <end position="393"/>
    </location>
</feature>
<feature type="region of interest" description="Disordered" evidence="7">
    <location>
        <begin position="381"/>
        <end position="406"/>
    </location>
</feature>
<proteinExistence type="inferred from homology"/>
<dbReference type="Pfam" id="PF00082">
    <property type="entry name" value="Peptidase_S8"/>
    <property type="match status" value="1"/>
</dbReference>
<dbReference type="InterPro" id="IPR036852">
    <property type="entry name" value="Peptidase_S8/S53_dom_sf"/>
</dbReference>
<keyword evidence="10" id="KW-1185">Reference proteome</keyword>
<dbReference type="SUPFAM" id="SSF52743">
    <property type="entry name" value="Subtilisin-like"/>
    <property type="match status" value="1"/>
</dbReference>
<dbReference type="Proteomes" id="UP001205046">
    <property type="component" value="Unassembled WGS sequence"/>
</dbReference>
<evidence type="ECO:0000256" key="4">
    <source>
        <dbReference type="ARBA" id="ARBA00022825"/>
    </source>
</evidence>